<feature type="compositionally biased region" description="Polar residues" evidence="8">
    <location>
        <begin position="389"/>
        <end position="398"/>
    </location>
</feature>
<feature type="domain" description="Sodium/calcium exchanger membrane region" evidence="10">
    <location>
        <begin position="490"/>
        <end position="629"/>
    </location>
</feature>
<feature type="transmembrane region" description="Helical" evidence="9">
    <location>
        <begin position="144"/>
        <end position="164"/>
    </location>
</feature>
<keyword evidence="3" id="KW-0813">Transport</keyword>
<dbReference type="PANTHER" id="PTHR31503">
    <property type="entry name" value="VACUOLAR CALCIUM ION TRANSPORTER"/>
    <property type="match status" value="1"/>
</dbReference>
<dbReference type="Pfam" id="PF01699">
    <property type="entry name" value="Na_Ca_ex"/>
    <property type="match status" value="2"/>
</dbReference>
<evidence type="ECO:0000313" key="12">
    <source>
        <dbReference type="Proteomes" id="UP000521943"/>
    </source>
</evidence>
<keyword evidence="6" id="KW-0406">Ion transport</keyword>
<keyword evidence="7 9" id="KW-0472">Membrane</keyword>
<dbReference type="PANTHER" id="PTHR31503:SF20">
    <property type="entry name" value="CA(2+)_H(+) EXCHANGER, PUTATIVE (EUROFUNG)-RELATED"/>
    <property type="match status" value="1"/>
</dbReference>
<dbReference type="Gene3D" id="1.20.1420.30">
    <property type="entry name" value="NCX, central ion-binding region"/>
    <property type="match status" value="2"/>
</dbReference>
<dbReference type="GO" id="GO:0012505">
    <property type="term" value="C:endomembrane system"/>
    <property type="evidence" value="ECO:0007669"/>
    <property type="project" value="UniProtKB-SubCell"/>
</dbReference>
<protein>
    <submittedName>
        <fullName evidence="11">Sodium/calcium exchanger protein-domain-containing protein</fullName>
    </submittedName>
</protein>
<dbReference type="AlphaFoldDB" id="A0A8H6M9R3"/>
<keyword evidence="4 9" id="KW-0812">Transmembrane</keyword>
<comment type="subcellular location">
    <subcellularLocation>
        <location evidence="1">Endomembrane system</location>
        <topology evidence="1">Multi-pass membrane protein</topology>
    </subcellularLocation>
</comment>
<comment type="similarity">
    <text evidence="2">Belongs to the Ca(2+):cation antiporter (CaCA) (TC 2.A.19) family.</text>
</comment>
<feature type="transmembrane region" description="Helical" evidence="9">
    <location>
        <begin position="552"/>
        <end position="577"/>
    </location>
</feature>
<evidence type="ECO:0000256" key="8">
    <source>
        <dbReference type="SAM" id="MobiDB-lite"/>
    </source>
</evidence>
<feature type="transmembrane region" description="Helical" evidence="9">
    <location>
        <begin position="176"/>
        <end position="196"/>
    </location>
</feature>
<feature type="transmembrane region" description="Helical" evidence="9">
    <location>
        <begin position="110"/>
        <end position="132"/>
    </location>
</feature>
<dbReference type="GO" id="GO:0000329">
    <property type="term" value="C:fungal-type vacuole membrane"/>
    <property type="evidence" value="ECO:0007669"/>
    <property type="project" value="TreeGrafter"/>
</dbReference>
<dbReference type="Proteomes" id="UP000521943">
    <property type="component" value="Unassembled WGS sequence"/>
</dbReference>
<organism evidence="11 12">
    <name type="scientific">Ephemerocybe angulata</name>
    <dbReference type="NCBI Taxonomy" id="980116"/>
    <lineage>
        <taxon>Eukaryota</taxon>
        <taxon>Fungi</taxon>
        <taxon>Dikarya</taxon>
        <taxon>Basidiomycota</taxon>
        <taxon>Agaricomycotina</taxon>
        <taxon>Agaricomycetes</taxon>
        <taxon>Agaricomycetidae</taxon>
        <taxon>Agaricales</taxon>
        <taxon>Agaricineae</taxon>
        <taxon>Psathyrellaceae</taxon>
        <taxon>Ephemerocybe</taxon>
    </lineage>
</organism>
<feature type="transmembrane region" description="Helical" evidence="9">
    <location>
        <begin position="521"/>
        <end position="540"/>
    </location>
</feature>
<proteinExistence type="inferred from homology"/>
<dbReference type="GO" id="GO:0006874">
    <property type="term" value="P:intracellular calcium ion homeostasis"/>
    <property type="evidence" value="ECO:0007669"/>
    <property type="project" value="TreeGrafter"/>
</dbReference>
<keyword evidence="5 9" id="KW-1133">Transmembrane helix</keyword>
<feature type="transmembrane region" description="Helical" evidence="9">
    <location>
        <begin position="583"/>
        <end position="604"/>
    </location>
</feature>
<evidence type="ECO:0000256" key="6">
    <source>
        <dbReference type="ARBA" id="ARBA00023065"/>
    </source>
</evidence>
<keyword evidence="12" id="KW-1185">Reference proteome</keyword>
<dbReference type="InterPro" id="IPR004713">
    <property type="entry name" value="CaH_exchang"/>
</dbReference>
<reference evidence="11 12" key="1">
    <citation type="submission" date="2020-07" db="EMBL/GenBank/DDBJ databases">
        <title>Comparative genomics of pyrophilous fungi reveals a link between fire events and developmental genes.</title>
        <authorList>
            <consortium name="DOE Joint Genome Institute"/>
            <person name="Steindorff A.S."/>
            <person name="Carver A."/>
            <person name="Calhoun S."/>
            <person name="Stillman K."/>
            <person name="Liu H."/>
            <person name="Lipzen A."/>
            <person name="Pangilinan J."/>
            <person name="Labutti K."/>
            <person name="Bruns T.D."/>
            <person name="Grigoriev I.V."/>
        </authorList>
    </citation>
    <scope>NUCLEOTIDE SEQUENCE [LARGE SCALE GENOMIC DNA]</scope>
    <source>
        <strain evidence="11 12">CBS 144469</strain>
    </source>
</reference>
<accession>A0A8H6M9R3</accession>
<evidence type="ECO:0000256" key="7">
    <source>
        <dbReference type="ARBA" id="ARBA00023136"/>
    </source>
</evidence>
<name>A0A8H6M9R3_9AGAR</name>
<feature type="transmembrane region" description="Helical" evidence="9">
    <location>
        <begin position="483"/>
        <end position="501"/>
    </location>
</feature>
<evidence type="ECO:0000256" key="2">
    <source>
        <dbReference type="ARBA" id="ARBA00008170"/>
    </source>
</evidence>
<feature type="region of interest" description="Disordered" evidence="8">
    <location>
        <begin position="360"/>
        <end position="420"/>
    </location>
</feature>
<evidence type="ECO:0000256" key="1">
    <source>
        <dbReference type="ARBA" id="ARBA00004127"/>
    </source>
</evidence>
<dbReference type="OrthoDB" id="1699231at2759"/>
<evidence type="ECO:0000256" key="5">
    <source>
        <dbReference type="ARBA" id="ARBA00022989"/>
    </source>
</evidence>
<feature type="region of interest" description="Disordered" evidence="8">
    <location>
        <begin position="21"/>
        <end position="59"/>
    </location>
</feature>
<gene>
    <name evidence="11" type="ORF">DFP72DRAFT_1066143</name>
</gene>
<feature type="transmembrane region" description="Helical" evidence="9">
    <location>
        <begin position="283"/>
        <end position="301"/>
    </location>
</feature>
<feature type="transmembrane region" description="Helical" evidence="9">
    <location>
        <begin position="208"/>
        <end position="231"/>
    </location>
</feature>
<evidence type="ECO:0000313" key="11">
    <source>
        <dbReference type="EMBL" id="KAF6757296.1"/>
    </source>
</evidence>
<feature type="domain" description="Sodium/calcium exchanger membrane region" evidence="10">
    <location>
        <begin position="144"/>
        <end position="304"/>
    </location>
</feature>
<evidence type="ECO:0000256" key="4">
    <source>
        <dbReference type="ARBA" id="ARBA00022692"/>
    </source>
</evidence>
<evidence type="ECO:0000259" key="10">
    <source>
        <dbReference type="Pfam" id="PF01699"/>
    </source>
</evidence>
<dbReference type="EMBL" id="JACGCI010000023">
    <property type="protein sequence ID" value="KAF6757296.1"/>
    <property type="molecule type" value="Genomic_DNA"/>
</dbReference>
<dbReference type="InterPro" id="IPR004837">
    <property type="entry name" value="NaCa_Exmemb"/>
</dbReference>
<comment type="caution">
    <text evidence="11">The sequence shown here is derived from an EMBL/GenBank/DDBJ whole genome shotgun (WGS) entry which is preliminary data.</text>
</comment>
<evidence type="ECO:0000256" key="9">
    <source>
        <dbReference type="SAM" id="Phobius"/>
    </source>
</evidence>
<feature type="transmembrane region" description="Helical" evidence="9">
    <location>
        <begin position="611"/>
        <end position="631"/>
    </location>
</feature>
<evidence type="ECO:0000256" key="3">
    <source>
        <dbReference type="ARBA" id="ARBA00022448"/>
    </source>
</evidence>
<sequence>MTPPSIDIDHACSVSAPQRYWREHSDPPQSELALPPSPTSEASDCESILSSGSEDFNEKGIPKQSGLPSFYQSGSHLQVDTANLNSSSTGLIQDPTLGTSKSRNWRRHFFGWRVVLMDSWLNALLFMIPTAWTIRLTMEHEHTFVFSFCILALIPLVRLHDLTIEQLALRIGGSKTALLNASMSNFIEIVLAISALRKCELRVVQSSLVGSILSKLLLILGLCFFGGGLRFSEQGFDPTATQVHSSLLSISVAVLLLPAAYHFTLSNGNAQNADLQKRDILKMSHGVSVILILTYLCYLAFQLWSHTHLYQDNHNKKSTRLPATQNISAGKTAAYLSARSRSTLQSCKNLADFDNISIRSSGRSRSRSKSTLTPPKRPYVSTAFPASGLRNSSSSLDQYGSADEFPSLRPQYGKPESTDQTRTTFRFVGTRSNASGSKGEDRGMATGACLSPVGSTFTMDSGNSEWTRVEEVDRVKPKKEPQLSWFLTISMMLLVTAAVAITADWLVESMDGISTMISKEWVALILLPAVSSIAECITAVRVSVRDELATSVSVAVGSTIQTALLVIPFMVLLGLAIGKPLTLLMDPFESLVLYLSVQTTSYVLADGKSNWLEGCILVSLYLIIAVSFWFYPGSTPLDFLTVCPHD</sequence>
<dbReference type="GO" id="GO:0015369">
    <property type="term" value="F:calcium:proton antiporter activity"/>
    <property type="evidence" value="ECO:0007669"/>
    <property type="project" value="TreeGrafter"/>
</dbReference>
<dbReference type="InterPro" id="IPR044880">
    <property type="entry name" value="NCX_ion-bd_dom_sf"/>
</dbReference>
<feature type="transmembrane region" description="Helical" evidence="9">
    <location>
        <begin position="243"/>
        <end position="263"/>
    </location>
</feature>